<dbReference type="EMBL" id="JAAOAV010000178">
    <property type="protein sequence ID" value="KAF5591896.1"/>
    <property type="molecule type" value="Genomic_DNA"/>
</dbReference>
<dbReference type="Gene3D" id="3.90.1200.10">
    <property type="match status" value="1"/>
</dbReference>
<evidence type="ECO:0000313" key="2">
    <source>
        <dbReference type="EMBL" id="KAF5591896.1"/>
    </source>
</evidence>
<name>A0A8H5P864_GIBSU</name>
<organism evidence="2 3">
    <name type="scientific">Gibberella subglutinans</name>
    <name type="common">Fusarium subglutinans</name>
    <dbReference type="NCBI Taxonomy" id="42677"/>
    <lineage>
        <taxon>Eukaryota</taxon>
        <taxon>Fungi</taxon>
        <taxon>Dikarya</taxon>
        <taxon>Ascomycota</taxon>
        <taxon>Pezizomycotina</taxon>
        <taxon>Sordariomycetes</taxon>
        <taxon>Hypocreomycetidae</taxon>
        <taxon>Hypocreales</taxon>
        <taxon>Nectriaceae</taxon>
        <taxon>Fusarium</taxon>
        <taxon>Fusarium fujikuroi species complex</taxon>
    </lineage>
</organism>
<accession>A0A8H5P864</accession>
<dbReference type="SUPFAM" id="SSF56112">
    <property type="entry name" value="Protein kinase-like (PK-like)"/>
    <property type="match status" value="1"/>
</dbReference>
<gene>
    <name evidence="2" type="ORF">FSUBG_10340</name>
</gene>
<dbReference type="RefSeq" id="XP_036534161.1">
    <property type="nucleotide sequence ID" value="XM_036674909.1"/>
</dbReference>
<sequence>MIKPALDHMPAEILADICWHLCSHCTNDHLSHYPQPNSPATPDPGKLWEKPSAEITTGLLSLARTCQVLNNAATPYIYHNIDARGWPEEKITEFLRNRRQLQKRSFIRRLTYEVEPFPLYTLLCRMPGLQLLSLIDRHSVGQTLASKTQKKLHDLRYLHLESTHSASIRDVSTLENLFEMAPNIKTLVIKSGVLEWKDKLHDSPKVPFANFTCLKLFNVGVNAKTLERILEKCGPLESFIYICQRSERPLISSPLRPLKTFERLETLVLGGDSLTIGVFAESTFRVKELDPTSLIELLPASIVNVRIDSKHLHKDMYQPMVASCQAKQAGSFPKLRSILQSNFDISQVPYTLGDLSELSERYGVSFKQEATQHFIKAENLTDIKTAGEGLECLVYKASSPAYGPVVLRVPRVKVYQNANDPSTNASDLIQQEMKIYKLLENACVPVPKAYKYLEEDGYPAMLCEYVDDDRTDITFGEMGRVAAMLHSTPLSDPTMKTVALETEDVFSTVEQRLKRRFSVLSHTVPEASSWITDWGLIHNILKGLKRFPSSLLHMDFRDVNLRHKDGKISGVIDWTNTLVGPAAVDIFRTLEFSELDESFVKGYTEVATWPDVTAQEEYLLRLDAALVLALVFTSEAPDAERAEVAVARVKELSEPRGSDVARIEKKCDE</sequence>
<evidence type="ECO:0000313" key="3">
    <source>
        <dbReference type="Proteomes" id="UP000547976"/>
    </source>
</evidence>
<comment type="caution">
    <text evidence="2">The sequence shown here is derived from an EMBL/GenBank/DDBJ whole genome shotgun (WGS) entry which is preliminary data.</text>
</comment>
<keyword evidence="3" id="KW-1185">Reference proteome</keyword>
<feature type="domain" description="Aminoglycoside phosphotransferase" evidence="1">
    <location>
        <begin position="383"/>
        <end position="605"/>
    </location>
</feature>
<proteinExistence type="predicted"/>
<dbReference type="Proteomes" id="UP000547976">
    <property type="component" value="Unassembled WGS sequence"/>
</dbReference>
<dbReference type="GeneID" id="59309627"/>
<dbReference type="OrthoDB" id="5069382at2759"/>
<dbReference type="InterPro" id="IPR011009">
    <property type="entry name" value="Kinase-like_dom_sf"/>
</dbReference>
<dbReference type="InterPro" id="IPR002575">
    <property type="entry name" value="Aminoglycoside_PTrfase"/>
</dbReference>
<evidence type="ECO:0000259" key="1">
    <source>
        <dbReference type="Pfam" id="PF01636"/>
    </source>
</evidence>
<reference evidence="2 3" key="1">
    <citation type="submission" date="2020-05" db="EMBL/GenBank/DDBJ databases">
        <title>Identification and distribution of gene clusters putatively required for synthesis of sphingolipid metabolism inhibitors in phylogenetically diverse species of the filamentous fungus Fusarium.</title>
        <authorList>
            <person name="Kim H.-S."/>
            <person name="Busman M."/>
            <person name="Brown D.W."/>
            <person name="Divon H."/>
            <person name="Uhlig S."/>
            <person name="Proctor R.H."/>
        </authorList>
    </citation>
    <scope>NUCLEOTIDE SEQUENCE [LARGE SCALE GENOMIC DNA]</scope>
    <source>
        <strain evidence="2 3">NRRL 66333</strain>
    </source>
</reference>
<protein>
    <recommendedName>
        <fullName evidence="1">Aminoglycoside phosphotransferase domain-containing protein</fullName>
    </recommendedName>
</protein>
<dbReference type="Pfam" id="PF01636">
    <property type="entry name" value="APH"/>
    <property type="match status" value="1"/>
</dbReference>
<dbReference type="AlphaFoldDB" id="A0A8H5P864"/>